<dbReference type="AlphaFoldDB" id="A0A5Q0MDP2"/>
<feature type="domain" description="VanZ-like" evidence="1">
    <location>
        <begin position="12"/>
        <end position="77"/>
    </location>
</feature>
<dbReference type="Pfam" id="PF04892">
    <property type="entry name" value="VanZ"/>
    <property type="match status" value="1"/>
</dbReference>
<organism evidence="2 3">
    <name type="scientific">Variovorax paradoxus</name>
    <dbReference type="NCBI Taxonomy" id="34073"/>
    <lineage>
        <taxon>Bacteria</taxon>
        <taxon>Pseudomonadati</taxon>
        <taxon>Pseudomonadota</taxon>
        <taxon>Betaproteobacteria</taxon>
        <taxon>Burkholderiales</taxon>
        <taxon>Comamonadaceae</taxon>
        <taxon>Variovorax</taxon>
    </lineage>
</organism>
<evidence type="ECO:0000313" key="2">
    <source>
        <dbReference type="EMBL" id="QFZ87423.1"/>
    </source>
</evidence>
<gene>
    <name evidence="2" type="ORF">GFK26_00745</name>
</gene>
<protein>
    <submittedName>
        <fullName evidence="2">VanZ family protein</fullName>
    </submittedName>
</protein>
<name>A0A5Q0MDP2_VARPD</name>
<dbReference type="Proteomes" id="UP000326780">
    <property type="component" value="Chromosome"/>
</dbReference>
<dbReference type="RefSeq" id="WP_153285806.1">
    <property type="nucleotide sequence ID" value="NZ_CP045644.1"/>
</dbReference>
<dbReference type="InterPro" id="IPR006976">
    <property type="entry name" value="VanZ-like"/>
</dbReference>
<evidence type="ECO:0000259" key="1">
    <source>
        <dbReference type="Pfam" id="PF04892"/>
    </source>
</evidence>
<reference evidence="2 3" key="1">
    <citation type="submission" date="2019-10" db="EMBL/GenBank/DDBJ databases">
        <title>Complete genome sequence of Variovorax paradoxus 5C-2.</title>
        <authorList>
            <person name="Gogoleva N.E."/>
            <person name="Balkin A.S."/>
        </authorList>
    </citation>
    <scope>NUCLEOTIDE SEQUENCE [LARGE SCALE GENOMIC DNA]</scope>
    <source>
        <strain evidence="2 3">5C-2</strain>
    </source>
</reference>
<dbReference type="EMBL" id="CP045644">
    <property type="protein sequence ID" value="QFZ87423.1"/>
    <property type="molecule type" value="Genomic_DNA"/>
</dbReference>
<proteinExistence type="predicted"/>
<dbReference type="NCBIfam" id="NF037970">
    <property type="entry name" value="vanZ_1"/>
    <property type="match status" value="1"/>
</dbReference>
<evidence type="ECO:0000313" key="3">
    <source>
        <dbReference type="Proteomes" id="UP000326780"/>
    </source>
</evidence>
<accession>A0A5Q0MDP2</accession>
<sequence>MPSTGWDKSNHVLAFATLAFLAHKAWPGRLWLLLPSLLAYGALIEILQSFTPDRYAEWSDLWADGLGLLVGEIFARLTWWLAQRQIGR</sequence>